<feature type="domain" description="CCHC-type" evidence="3">
    <location>
        <begin position="319"/>
        <end position="334"/>
    </location>
</feature>
<evidence type="ECO:0000259" key="3">
    <source>
        <dbReference type="PROSITE" id="PS50158"/>
    </source>
</evidence>
<evidence type="ECO:0000313" key="4">
    <source>
        <dbReference type="EMBL" id="JAT47009.1"/>
    </source>
</evidence>
<feature type="non-terminal residue" evidence="4">
    <location>
        <position position="1"/>
    </location>
</feature>
<dbReference type="GO" id="GO:0003677">
    <property type="term" value="F:DNA binding"/>
    <property type="evidence" value="ECO:0007669"/>
    <property type="project" value="UniProtKB-KW"/>
</dbReference>
<dbReference type="InterPro" id="IPR036875">
    <property type="entry name" value="Znf_CCHC_sf"/>
</dbReference>
<feature type="compositionally biased region" description="Pro residues" evidence="2">
    <location>
        <begin position="1"/>
        <end position="10"/>
    </location>
</feature>
<dbReference type="PANTHER" id="PTHR23002">
    <property type="entry name" value="ZINC FINGER CCHC DOMAIN CONTAINING PROTEIN"/>
    <property type="match status" value="1"/>
</dbReference>
<sequence>LSPPPCPVLPRAPRKNLCSSPSLPPSLSHISASHRCSTPPPSSPGHLRSMLSASSSSPRHCFPILRRWRGGGRVRSLLRSNRRPAPAFRGISFSMSERSAPLDYDDSGDLLGIEVDLQPRNALPSPPKLRSWFGPNGQYIRELPCPSCRGRGYTPCTACGIERSRVDCSECNGKGLKTCQKCMGDCVIWEESIDEQPWEKAQSCSPLKVKEDDEVDNLEIKVDSARKSKRVYQSPSPEVGLKISRSLKSLNAKTGLFSKRMKIIHRNPMLHAQRVAAIKKAKGTAAARKQASEAMKAFFHDPENRRRRSIAMKGAKFYCRHCGQEGHRRHYCPELSDSPGKRQFRCRLCGVRGHNRRTCGKKSVEESNPKNNSSRHRCSICSQVGHNRRTCLSLSSSGAGGSNEDTSVLISKGRRTYSCRMCFRKGHNSRTCPEKTKSN</sequence>
<dbReference type="InterPro" id="IPR051714">
    <property type="entry name" value="Znf_CCHC_NABP"/>
</dbReference>
<keyword evidence="1" id="KW-0862">Zinc</keyword>
<protein>
    <submittedName>
        <fullName evidence="4">DNA-binding protein HEXBP</fullName>
    </submittedName>
</protein>
<dbReference type="SMART" id="SM00343">
    <property type="entry name" value="ZnF_C2HC"/>
    <property type="match status" value="4"/>
</dbReference>
<dbReference type="PROSITE" id="PS50158">
    <property type="entry name" value="ZF_CCHC"/>
    <property type="match status" value="1"/>
</dbReference>
<keyword evidence="1" id="KW-0479">Metal-binding</keyword>
<keyword evidence="1" id="KW-0863">Zinc-finger</keyword>
<dbReference type="EMBL" id="GDJX01020927">
    <property type="protein sequence ID" value="JAT47009.1"/>
    <property type="molecule type" value="Transcribed_RNA"/>
</dbReference>
<accession>A0A1D1XX88</accession>
<feature type="compositionally biased region" description="Low complexity" evidence="2">
    <location>
        <begin position="17"/>
        <end position="33"/>
    </location>
</feature>
<dbReference type="AlphaFoldDB" id="A0A1D1XX88"/>
<name>A0A1D1XX88_9ARAE</name>
<dbReference type="SUPFAM" id="SSF57756">
    <property type="entry name" value="Retrovirus zinc finger-like domains"/>
    <property type="match status" value="1"/>
</dbReference>
<feature type="region of interest" description="Disordered" evidence="2">
    <location>
        <begin position="1"/>
        <end position="58"/>
    </location>
</feature>
<evidence type="ECO:0000256" key="1">
    <source>
        <dbReference type="PROSITE-ProRule" id="PRU00047"/>
    </source>
</evidence>
<reference evidence="4" key="1">
    <citation type="submission" date="2015-07" db="EMBL/GenBank/DDBJ databases">
        <title>Transcriptome Assembly of Anthurium amnicola.</title>
        <authorList>
            <person name="Suzuki J."/>
        </authorList>
    </citation>
    <scope>NUCLEOTIDE SEQUENCE</scope>
</reference>
<proteinExistence type="predicted"/>
<dbReference type="Gene3D" id="4.10.60.10">
    <property type="entry name" value="Zinc finger, CCHC-type"/>
    <property type="match status" value="2"/>
</dbReference>
<evidence type="ECO:0000256" key="2">
    <source>
        <dbReference type="SAM" id="MobiDB-lite"/>
    </source>
</evidence>
<dbReference type="InterPro" id="IPR001878">
    <property type="entry name" value="Znf_CCHC"/>
</dbReference>
<gene>
    <name evidence="4" type="primary">HEXBP_4</name>
    <name evidence="4" type="ORF">g.68494</name>
</gene>
<keyword evidence="4" id="KW-0238">DNA-binding</keyword>
<organism evidence="4">
    <name type="scientific">Anthurium amnicola</name>
    <dbReference type="NCBI Taxonomy" id="1678845"/>
    <lineage>
        <taxon>Eukaryota</taxon>
        <taxon>Viridiplantae</taxon>
        <taxon>Streptophyta</taxon>
        <taxon>Embryophyta</taxon>
        <taxon>Tracheophyta</taxon>
        <taxon>Spermatophyta</taxon>
        <taxon>Magnoliopsida</taxon>
        <taxon>Liliopsida</taxon>
        <taxon>Araceae</taxon>
        <taxon>Pothoideae</taxon>
        <taxon>Potheae</taxon>
        <taxon>Anthurium</taxon>
    </lineage>
</organism>
<dbReference type="GO" id="GO:0008270">
    <property type="term" value="F:zinc ion binding"/>
    <property type="evidence" value="ECO:0007669"/>
    <property type="project" value="UniProtKB-KW"/>
</dbReference>